<dbReference type="PATRIC" id="fig|1408254.3.peg.1987"/>
<dbReference type="PANTHER" id="PTHR30290:SF38">
    <property type="entry name" value="D,D-DIPEPTIDE-BINDING PERIPLASMIC PROTEIN DDPA-RELATED"/>
    <property type="match status" value="1"/>
</dbReference>
<feature type="chain" id="PRO_5039245663" evidence="3">
    <location>
        <begin position="23"/>
        <end position="544"/>
    </location>
</feature>
<dbReference type="Gene3D" id="3.90.76.10">
    <property type="entry name" value="Dipeptide-binding Protein, Domain 1"/>
    <property type="match status" value="1"/>
</dbReference>
<feature type="region of interest" description="Disordered" evidence="2">
    <location>
        <begin position="29"/>
        <end position="56"/>
    </location>
</feature>
<feature type="domain" description="Solute-binding protein family 5" evidence="4">
    <location>
        <begin position="103"/>
        <end position="461"/>
    </location>
</feature>
<dbReference type="EMBL" id="AYJU01000015">
    <property type="protein sequence ID" value="EST54855.1"/>
    <property type="molecule type" value="Genomic_DNA"/>
</dbReference>
<dbReference type="eggNOG" id="COG0747">
    <property type="taxonomic scope" value="Bacteria"/>
</dbReference>
<dbReference type="PIRSF" id="PIRSF002741">
    <property type="entry name" value="MppA"/>
    <property type="match status" value="1"/>
</dbReference>
<dbReference type="HOGENOM" id="CLU_017028_7_0_9"/>
<evidence type="ECO:0000256" key="1">
    <source>
        <dbReference type="ARBA" id="ARBA00022729"/>
    </source>
</evidence>
<dbReference type="InterPro" id="IPR039424">
    <property type="entry name" value="SBP_5"/>
</dbReference>
<gene>
    <name evidence="5" type="ORF">T458_10040</name>
</gene>
<name>V6MAF0_9BACL</name>
<dbReference type="STRING" id="1408254.T458_10040"/>
<evidence type="ECO:0000313" key="5">
    <source>
        <dbReference type="EMBL" id="EST54855.1"/>
    </source>
</evidence>
<dbReference type="InterPro" id="IPR030678">
    <property type="entry name" value="Peptide/Ni-bd"/>
</dbReference>
<evidence type="ECO:0000256" key="2">
    <source>
        <dbReference type="SAM" id="MobiDB-lite"/>
    </source>
</evidence>
<reference evidence="5 6" key="1">
    <citation type="journal article" date="2014" name="Genome Announc.">
        <title>Draft Genome Sequence of Brevibacillus panacihumi Strain W25, a Halotolerant Hydrocarbon-Degrading Bacterium.</title>
        <authorList>
            <person name="Wang X."/>
            <person name="Jin D."/>
            <person name="Zhou L."/>
            <person name="Wu L."/>
            <person name="An W."/>
            <person name="Chen Y."/>
            <person name="Zhao L."/>
        </authorList>
    </citation>
    <scope>NUCLEOTIDE SEQUENCE [LARGE SCALE GENOMIC DNA]</scope>
    <source>
        <strain evidence="5 6">W25</strain>
    </source>
</reference>
<dbReference type="AlphaFoldDB" id="V6MAF0"/>
<accession>V6MAF0</accession>
<comment type="caution">
    <text evidence="5">The sequence shown here is derived from an EMBL/GenBank/DDBJ whole genome shotgun (WGS) entry which is preliminary data.</text>
</comment>
<dbReference type="PROSITE" id="PS51257">
    <property type="entry name" value="PROKAR_LIPOPROTEIN"/>
    <property type="match status" value="1"/>
</dbReference>
<evidence type="ECO:0000256" key="3">
    <source>
        <dbReference type="SAM" id="SignalP"/>
    </source>
</evidence>
<dbReference type="GO" id="GO:1904680">
    <property type="term" value="F:peptide transmembrane transporter activity"/>
    <property type="evidence" value="ECO:0007669"/>
    <property type="project" value="TreeGrafter"/>
</dbReference>
<dbReference type="InterPro" id="IPR000914">
    <property type="entry name" value="SBP_5_dom"/>
</dbReference>
<keyword evidence="6" id="KW-1185">Reference proteome</keyword>
<dbReference type="GO" id="GO:0030288">
    <property type="term" value="C:outer membrane-bounded periplasmic space"/>
    <property type="evidence" value="ECO:0007669"/>
    <property type="project" value="TreeGrafter"/>
</dbReference>
<feature type="signal peptide" evidence="3">
    <location>
        <begin position="1"/>
        <end position="22"/>
    </location>
</feature>
<sequence length="544" mass="60564">MKRRWSRSHLFTSLLLSLSLLAAACSSTPANQSQGETKPPENTPAQNAPAQQAQSATPTDTLFVAINADQGTLDPAVTFDNGAWKITYPTYQRLVEYDGATTEVKPGLAKEWKVSDDGLTWTFTLAEGNKFADGTPVTAEAVKFTFDRTLKIQKGPADVYNVIKEVKVDSPTSVTFVLNQNFPPFLSTLAANYGGIVNPKVMEQEKDGDLGQNYLANNTMGSGPYQLSEWRKGEYIKLTLNPHSSVKPAIQNVFFKIVPDATSQRLQLEQGEIDIAEGIPKEQLKAVMAFPNVEVLQEPSLAVDYVYVNSTKGNPALQNPKVRQALSYAVDYDALTSSVQEGFATQMRGPIPKGLWGHDESAHQYKRDVEKAKALLAEAGVSNLKLDLLYSDNKAWWETEALALQSFFADVGVTLNLKKIAYATSREMMDKGEFDLALGVWSPDFGDPYMFMNYWFDSNNFGLAGNRAFYKNDKVDELVRKAAQINDKAEREKLYKEAQNIVIDEAPYLYLYQMDFQLPISKQVKGFVFNPMLEGIYNLADMSK</sequence>
<dbReference type="Proteomes" id="UP000017973">
    <property type="component" value="Unassembled WGS sequence"/>
</dbReference>
<keyword evidence="1 3" id="KW-0732">Signal</keyword>
<evidence type="ECO:0000313" key="6">
    <source>
        <dbReference type="Proteomes" id="UP000017973"/>
    </source>
</evidence>
<dbReference type="CDD" id="cd08512">
    <property type="entry name" value="PBP2_NikA_DppA_OppA_like_7"/>
    <property type="match status" value="1"/>
</dbReference>
<dbReference type="Pfam" id="PF00496">
    <property type="entry name" value="SBP_bac_5"/>
    <property type="match status" value="1"/>
</dbReference>
<dbReference type="PANTHER" id="PTHR30290">
    <property type="entry name" value="PERIPLASMIC BINDING COMPONENT OF ABC TRANSPORTER"/>
    <property type="match status" value="1"/>
</dbReference>
<dbReference type="Gene3D" id="3.40.190.10">
    <property type="entry name" value="Periplasmic binding protein-like II"/>
    <property type="match status" value="1"/>
</dbReference>
<organism evidence="5 6">
    <name type="scientific">Brevibacillus panacihumi W25</name>
    <dbReference type="NCBI Taxonomy" id="1408254"/>
    <lineage>
        <taxon>Bacteria</taxon>
        <taxon>Bacillati</taxon>
        <taxon>Bacillota</taxon>
        <taxon>Bacilli</taxon>
        <taxon>Bacillales</taxon>
        <taxon>Paenibacillaceae</taxon>
        <taxon>Brevibacillus</taxon>
    </lineage>
</organism>
<dbReference type="GO" id="GO:0042938">
    <property type="term" value="P:dipeptide transport"/>
    <property type="evidence" value="ECO:0007669"/>
    <property type="project" value="TreeGrafter"/>
</dbReference>
<protein>
    <submittedName>
        <fullName evidence="5">Peptide ABC transporter substrate-binding protein</fullName>
    </submittedName>
</protein>
<dbReference type="Gene3D" id="3.10.105.10">
    <property type="entry name" value="Dipeptide-binding Protein, Domain 3"/>
    <property type="match status" value="1"/>
</dbReference>
<proteinExistence type="predicted"/>
<dbReference type="SUPFAM" id="SSF53850">
    <property type="entry name" value="Periplasmic binding protein-like II"/>
    <property type="match status" value="1"/>
</dbReference>
<feature type="compositionally biased region" description="Low complexity" evidence="2">
    <location>
        <begin position="43"/>
        <end position="56"/>
    </location>
</feature>
<dbReference type="GO" id="GO:0043190">
    <property type="term" value="C:ATP-binding cassette (ABC) transporter complex"/>
    <property type="evidence" value="ECO:0007669"/>
    <property type="project" value="InterPro"/>
</dbReference>
<dbReference type="RefSeq" id="WP_023555976.1">
    <property type="nucleotide sequence ID" value="NZ_KI629782.1"/>
</dbReference>
<evidence type="ECO:0000259" key="4">
    <source>
        <dbReference type="Pfam" id="PF00496"/>
    </source>
</evidence>